<keyword evidence="9 12" id="KW-0472">Membrane</keyword>
<dbReference type="SMART" id="SM00546">
    <property type="entry name" value="CUE"/>
    <property type="match status" value="1"/>
</dbReference>
<dbReference type="Pfam" id="PF02845">
    <property type="entry name" value="CUE"/>
    <property type="match status" value="1"/>
</dbReference>
<proteinExistence type="predicted"/>
<evidence type="ECO:0000256" key="4">
    <source>
        <dbReference type="ARBA" id="ARBA00022692"/>
    </source>
</evidence>
<dbReference type="GO" id="GO:0030968">
    <property type="term" value="P:endoplasmic reticulum unfolded protein response"/>
    <property type="evidence" value="ECO:0007669"/>
    <property type="project" value="TreeGrafter"/>
</dbReference>
<keyword evidence="8 12" id="KW-1133">Transmembrane helix</keyword>
<evidence type="ECO:0000313" key="15">
    <source>
        <dbReference type="EnsemblMetazoa" id="AFAF009625-PA"/>
    </source>
</evidence>
<dbReference type="Gene3D" id="3.30.40.10">
    <property type="entry name" value="Zinc/RING finger domain, C3HC4 (zinc finger)"/>
    <property type="match status" value="1"/>
</dbReference>
<keyword evidence="7" id="KW-0862">Zinc</keyword>
<evidence type="ECO:0008006" key="17">
    <source>
        <dbReference type="Google" id="ProtNLM"/>
    </source>
</evidence>
<feature type="region of interest" description="Disordered" evidence="11">
    <location>
        <begin position="423"/>
        <end position="489"/>
    </location>
</feature>
<dbReference type="EMBL" id="AXCN02000876">
    <property type="status" value="NOT_ANNOTATED_CDS"/>
    <property type="molecule type" value="Genomic_DNA"/>
</dbReference>
<feature type="transmembrane region" description="Helical" evidence="12">
    <location>
        <begin position="92"/>
        <end position="117"/>
    </location>
</feature>
<keyword evidence="16" id="KW-1185">Reference proteome</keyword>
<dbReference type="Pfam" id="PF25563">
    <property type="entry name" value="TPR_SYVN1_N"/>
    <property type="match status" value="1"/>
</dbReference>
<feature type="transmembrane region" description="Helical" evidence="12">
    <location>
        <begin position="194"/>
        <end position="215"/>
    </location>
</feature>
<dbReference type="InterPro" id="IPR001841">
    <property type="entry name" value="Znf_RING"/>
</dbReference>
<dbReference type="Pfam" id="PF13639">
    <property type="entry name" value="zf-RING_2"/>
    <property type="match status" value="1"/>
</dbReference>
<dbReference type="PANTHER" id="PTHR15067:SF5">
    <property type="entry name" value="E3 UBIQUITIN-PROTEIN LIGASE AMFR"/>
    <property type="match status" value="1"/>
</dbReference>
<dbReference type="CDD" id="cd16455">
    <property type="entry name" value="RING-H2_AMFR"/>
    <property type="match status" value="1"/>
</dbReference>
<sequence length="550" mass="61854">MILLGKSIQKFVFGELRISEQQHMKDKFWNFIFYKFIFVFGVVNVQYLYEVILWVSWFSALGFLHLLSQLSKDRFEYLSFSPTTPGWSHFRLISLLVAILSLSGLMVMISIGVGVFVGGFNTFAFMAAECILLGIRTLHVLIRYGMFLHDMRQGGIANESISWDKRGPVAYYIELSFEVAALIVELVHHLHMMLWSNIFLSMASLVILMQLRYLVNEIQRKFKKHRNYLWVLNHMEKSYPLATSDDLKQNSDNCAICWEKMETARKLPCAHLFHNSCLQSWLEQDTSCPTCRLGLSVHQNGGPRGSPLLPDDIRIDDQDGAIGGGGGGRTANNHFFHFNGSRYVSWLPNFSVEVTHINNMLRPSETLPITAAAVGNHTSQVRNMARHVQEMFPRYPLSVLIGDLQISRSIEVTIDNILEGRLQVPASGTGDDDDETLGAASTSLNSTMEVTDNDAAVDDDLSGELLSPRSLPNSSSGSSLSSLSPPAGYEVERGTNIFGSYDTLLRDDTVEDATSPVTVPLGDRFSKSPEEREKILQRRKEQLLAMARRR</sequence>
<feature type="compositionally biased region" description="Polar residues" evidence="11">
    <location>
        <begin position="439"/>
        <end position="450"/>
    </location>
</feature>
<reference evidence="16" key="1">
    <citation type="submission" date="2014-01" db="EMBL/GenBank/DDBJ databases">
        <title>The Genome Sequence of Anopheles farauti FAR1 (V2).</title>
        <authorList>
            <consortium name="The Broad Institute Genomics Platform"/>
            <person name="Neafsey D.E."/>
            <person name="Besansky N."/>
            <person name="Howell P."/>
            <person name="Walton C."/>
            <person name="Young S.K."/>
            <person name="Zeng Q."/>
            <person name="Gargeya S."/>
            <person name="Fitzgerald M."/>
            <person name="Haas B."/>
            <person name="Abouelleil A."/>
            <person name="Allen A.W."/>
            <person name="Alvarado L."/>
            <person name="Arachchi H.M."/>
            <person name="Berlin A.M."/>
            <person name="Chapman S.B."/>
            <person name="Gainer-Dewar J."/>
            <person name="Goldberg J."/>
            <person name="Griggs A."/>
            <person name="Gujja S."/>
            <person name="Hansen M."/>
            <person name="Howarth C."/>
            <person name="Imamovic A."/>
            <person name="Ireland A."/>
            <person name="Larimer J."/>
            <person name="McCowan C."/>
            <person name="Murphy C."/>
            <person name="Pearson M."/>
            <person name="Poon T.W."/>
            <person name="Priest M."/>
            <person name="Roberts A."/>
            <person name="Saif S."/>
            <person name="Shea T."/>
            <person name="Sisk P."/>
            <person name="Sykes S."/>
            <person name="Wortman J."/>
            <person name="Nusbaum C."/>
            <person name="Birren B."/>
        </authorList>
    </citation>
    <scope>NUCLEOTIDE SEQUENCE [LARGE SCALE GENOMIC DNA]</scope>
    <source>
        <strain evidence="16">FAR1</strain>
    </source>
</reference>
<dbReference type="PANTHER" id="PTHR15067">
    <property type="entry name" value="E3 UBIQUITIN-PROTEIN LIGASE RNF8"/>
    <property type="match status" value="1"/>
</dbReference>
<dbReference type="GO" id="GO:0000151">
    <property type="term" value="C:ubiquitin ligase complex"/>
    <property type="evidence" value="ECO:0007669"/>
    <property type="project" value="TreeGrafter"/>
</dbReference>
<evidence type="ECO:0000256" key="2">
    <source>
        <dbReference type="ARBA" id="ARBA00004906"/>
    </source>
</evidence>
<dbReference type="Proteomes" id="UP000075886">
    <property type="component" value="Unassembled WGS sequence"/>
</dbReference>
<evidence type="ECO:0000256" key="1">
    <source>
        <dbReference type="ARBA" id="ARBA00004141"/>
    </source>
</evidence>
<dbReference type="GO" id="GO:0070936">
    <property type="term" value="P:protein K48-linked ubiquitination"/>
    <property type="evidence" value="ECO:0007669"/>
    <property type="project" value="TreeGrafter"/>
</dbReference>
<dbReference type="GO" id="GO:0005789">
    <property type="term" value="C:endoplasmic reticulum membrane"/>
    <property type="evidence" value="ECO:0007669"/>
    <property type="project" value="UniProtKB-SubCell"/>
</dbReference>
<dbReference type="SUPFAM" id="SSF57850">
    <property type="entry name" value="RING/U-box"/>
    <property type="match status" value="1"/>
</dbReference>
<feature type="domain" description="CUE" evidence="14">
    <location>
        <begin position="380"/>
        <end position="422"/>
    </location>
</feature>
<keyword evidence="6 10" id="KW-0863">Zinc-finger</keyword>
<dbReference type="Gene3D" id="1.10.8.10">
    <property type="entry name" value="DNA helicase RuvA subunit, C-terminal domain"/>
    <property type="match status" value="1"/>
</dbReference>
<evidence type="ECO:0000256" key="6">
    <source>
        <dbReference type="ARBA" id="ARBA00022771"/>
    </source>
</evidence>
<reference evidence="15" key="2">
    <citation type="submission" date="2020-05" db="UniProtKB">
        <authorList>
            <consortium name="EnsemblMetazoa"/>
        </authorList>
    </citation>
    <scope>IDENTIFICATION</scope>
    <source>
        <strain evidence="15">FAR1</strain>
    </source>
</reference>
<feature type="compositionally biased region" description="Acidic residues" evidence="11">
    <location>
        <begin position="451"/>
        <end position="462"/>
    </location>
</feature>
<accession>A0A182QGD4</accession>
<evidence type="ECO:0000259" key="13">
    <source>
        <dbReference type="PROSITE" id="PS50089"/>
    </source>
</evidence>
<dbReference type="AlphaFoldDB" id="A0A182QGD4"/>
<feature type="compositionally biased region" description="Low complexity" evidence="11">
    <location>
        <begin position="465"/>
        <end position="486"/>
    </location>
</feature>
<dbReference type="GO" id="GO:0006511">
    <property type="term" value="P:ubiquitin-dependent protein catabolic process"/>
    <property type="evidence" value="ECO:0007669"/>
    <property type="project" value="TreeGrafter"/>
</dbReference>
<evidence type="ECO:0000259" key="14">
    <source>
        <dbReference type="PROSITE" id="PS51140"/>
    </source>
</evidence>
<dbReference type="EnsemblMetazoa" id="AFAF009625-RA">
    <property type="protein sequence ID" value="AFAF009625-PA"/>
    <property type="gene ID" value="AFAF009625"/>
</dbReference>
<evidence type="ECO:0000256" key="11">
    <source>
        <dbReference type="SAM" id="MobiDB-lite"/>
    </source>
</evidence>
<evidence type="ECO:0000256" key="3">
    <source>
        <dbReference type="ARBA" id="ARBA00022679"/>
    </source>
</evidence>
<dbReference type="GO" id="GO:0061630">
    <property type="term" value="F:ubiquitin protein ligase activity"/>
    <property type="evidence" value="ECO:0007669"/>
    <property type="project" value="UniProtKB-EC"/>
</dbReference>
<evidence type="ECO:0000256" key="12">
    <source>
        <dbReference type="SAM" id="Phobius"/>
    </source>
</evidence>
<evidence type="ECO:0000256" key="5">
    <source>
        <dbReference type="ARBA" id="ARBA00022723"/>
    </source>
</evidence>
<dbReference type="InterPro" id="IPR057992">
    <property type="entry name" value="TPR_SYVN1_N"/>
</dbReference>
<organism evidence="15 16">
    <name type="scientific">Anopheles farauti</name>
    <dbReference type="NCBI Taxonomy" id="69004"/>
    <lineage>
        <taxon>Eukaryota</taxon>
        <taxon>Metazoa</taxon>
        <taxon>Ecdysozoa</taxon>
        <taxon>Arthropoda</taxon>
        <taxon>Hexapoda</taxon>
        <taxon>Insecta</taxon>
        <taxon>Pterygota</taxon>
        <taxon>Neoptera</taxon>
        <taxon>Endopterygota</taxon>
        <taxon>Diptera</taxon>
        <taxon>Nematocera</taxon>
        <taxon>Culicoidea</taxon>
        <taxon>Culicidae</taxon>
        <taxon>Anophelinae</taxon>
        <taxon>Anopheles</taxon>
    </lineage>
</organism>
<keyword evidence="4 12" id="KW-0812">Transmembrane</keyword>
<keyword evidence="3" id="KW-0808">Transferase</keyword>
<evidence type="ECO:0000256" key="10">
    <source>
        <dbReference type="PROSITE-ProRule" id="PRU00175"/>
    </source>
</evidence>
<evidence type="ECO:0000256" key="8">
    <source>
        <dbReference type="ARBA" id="ARBA00022989"/>
    </source>
</evidence>
<feature type="compositionally biased region" description="Basic and acidic residues" evidence="11">
    <location>
        <begin position="524"/>
        <end position="534"/>
    </location>
</feature>
<feature type="domain" description="RING-type" evidence="13">
    <location>
        <begin position="254"/>
        <end position="292"/>
    </location>
</feature>
<dbReference type="GO" id="GO:0005829">
    <property type="term" value="C:cytosol"/>
    <property type="evidence" value="ECO:0007669"/>
    <property type="project" value="TreeGrafter"/>
</dbReference>
<dbReference type="CDD" id="cd14421">
    <property type="entry name" value="CUE_AMFR"/>
    <property type="match status" value="1"/>
</dbReference>
<evidence type="ECO:0000256" key="9">
    <source>
        <dbReference type="ARBA" id="ARBA00023136"/>
    </source>
</evidence>
<dbReference type="InterPro" id="IPR013083">
    <property type="entry name" value="Znf_RING/FYVE/PHD"/>
</dbReference>
<dbReference type="GO" id="GO:0043130">
    <property type="term" value="F:ubiquitin binding"/>
    <property type="evidence" value="ECO:0007669"/>
    <property type="project" value="InterPro"/>
</dbReference>
<dbReference type="VEuPathDB" id="VectorBase:AFAF009625"/>
<name>A0A182QGD4_9DIPT</name>
<feature type="region of interest" description="Disordered" evidence="11">
    <location>
        <begin position="509"/>
        <end position="534"/>
    </location>
</feature>
<dbReference type="GO" id="GO:0008270">
    <property type="term" value="F:zinc ion binding"/>
    <property type="evidence" value="ECO:0007669"/>
    <property type="project" value="UniProtKB-KW"/>
</dbReference>
<protein>
    <recommendedName>
        <fullName evidence="17">RING-type domain-containing protein</fullName>
    </recommendedName>
</protein>
<comment type="pathway">
    <text evidence="2">Protein modification; protein ubiquitination.</text>
</comment>
<dbReference type="InterPro" id="IPR003892">
    <property type="entry name" value="CUE"/>
</dbReference>
<dbReference type="PROSITE" id="PS51140">
    <property type="entry name" value="CUE"/>
    <property type="match status" value="1"/>
</dbReference>
<comment type="subcellular location">
    <subcellularLocation>
        <location evidence="1">Membrane</location>
        <topology evidence="1">Multi-pass membrane protein</topology>
    </subcellularLocation>
</comment>
<keyword evidence="5" id="KW-0479">Metal-binding</keyword>
<feature type="transmembrane region" description="Helical" evidence="12">
    <location>
        <begin position="123"/>
        <end position="142"/>
    </location>
</feature>
<dbReference type="STRING" id="69004.A0A182QGD4"/>
<evidence type="ECO:0000256" key="7">
    <source>
        <dbReference type="ARBA" id="ARBA00022833"/>
    </source>
</evidence>
<evidence type="ECO:0000313" key="16">
    <source>
        <dbReference type="Proteomes" id="UP000075886"/>
    </source>
</evidence>
<dbReference type="PROSITE" id="PS50089">
    <property type="entry name" value="ZF_RING_2"/>
    <property type="match status" value="1"/>
</dbReference>
<dbReference type="SMART" id="SM00184">
    <property type="entry name" value="RING"/>
    <property type="match status" value="1"/>
</dbReference>